<feature type="transmembrane region" description="Helical" evidence="11">
    <location>
        <begin position="180"/>
        <end position="198"/>
    </location>
</feature>
<keyword evidence="10" id="KW-0206">Cytoskeleton</keyword>
<dbReference type="Proteomes" id="UP000734854">
    <property type="component" value="Unassembled WGS sequence"/>
</dbReference>
<dbReference type="InterPro" id="IPR009768">
    <property type="entry name" value="MAP70"/>
</dbReference>
<dbReference type="SUPFAM" id="SSF90123">
    <property type="entry name" value="ABC transporter transmembrane region"/>
    <property type="match status" value="1"/>
</dbReference>
<dbReference type="PANTHER" id="PTHR24222">
    <property type="entry name" value="ABC TRANSPORTER B FAMILY"/>
    <property type="match status" value="1"/>
</dbReference>
<evidence type="ECO:0000256" key="8">
    <source>
        <dbReference type="ARBA" id="ARBA00023054"/>
    </source>
</evidence>
<dbReference type="InterPro" id="IPR036640">
    <property type="entry name" value="ABC1_TM_sf"/>
</dbReference>
<dbReference type="GO" id="GO:0005874">
    <property type="term" value="C:microtubule"/>
    <property type="evidence" value="ECO:0007669"/>
    <property type="project" value="UniProtKB-KW"/>
</dbReference>
<name>A0A8J5FRI6_ZINOF</name>
<evidence type="ECO:0000256" key="4">
    <source>
        <dbReference type="ARBA" id="ARBA00022490"/>
    </source>
</evidence>
<organism evidence="13 14">
    <name type="scientific">Zingiber officinale</name>
    <name type="common">Ginger</name>
    <name type="synonym">Amomum zingiber</name>
    <dbReference type="NCBI Taxonomy" id="94328"/>
    <lineage>
        <taxon>Eukaryota</taxon>
        <taxon>Viridiplantae</taxon>
        <taxon>Streptophyta</taxon>
        <taxon>Embryophyta</taxon>
        <taxon>Tracheophyta</taxon>
        <taxon>Spermatophyta</taxon>
        <taxon>Magnoliopsida</taxon>
        <taxon>Liliopsida</taxon>
        <taxon>Zingiberales</taxon>
        <taxon>Zingiberaceae</taxon>
        <taxon>Zingiber</taxon>
    </lineage>
</organism>
<dbReference type="SUPFAM" id="SSF52540">
    <property type="entry name" value="P-loop containing nucleoside triphosphate hydrolases"/>
    <property type="match status" value="1"/>
</dbReference>
<evidence type="ECO:0000256" key="6">
    <source>
        <dbReference type="ARBA" id="ARBA00022701"/>
    </source>
</evidence>
<keyword evidence="9 11" id="KW-0472">Membrane</keyword>
<dbReference type="Gene3D" id="1.20.1560.10">
    <property type="entry name" value="ABC transporter type 1, transmembrane domain"/>
    <property type="match status" value="1"/>
</dbReference>
<evidence type="ECO:0000256" key="11">
    <source>
        <dbReference type="SAM" id="Phobius"/>
    </source>
</evidence>
<dbReference type="GO" id="GO:0005886">
    <property type="term" value="C:plasma membrane"/>
    <property type="evidence" value="ECO:0007669"/>
    <property type="project" value="TreeGrafter"/>
</dbReference>
<dbReference type="PROSITE" id="PS50929">
    <property type="entry name" value="ABC_TM1F"/>
    <property type="match status" value="1"/>
</dbReference>
<gene>
    <name evidence="13" type="ORF">ZIOFF_050755</name>
</gene>
<dbReference type="AlphaFoldDB" id="A0A8J5FRI6"/>
<evidence type="ECO:0000313" key="14">
    <source>
        <dbReference type="Proteomes" id="UP000734854"/>
    </source>
</evidence>
<feature type="transmembrane region" description="Helical" evidence="11">
    <location>
        <begin position="147"/>
        <end position="168"/>
    </location>
</feature>
<dbReference type="GO" id="GO:0005524">
    <property type="term" value="F:ATP binding"/>
    <property type="evidence" value="ECO:0007669"/>
    <property type="project" value="InterPro"/>
</dbReference>
<dbReference type="InterPro" id="IPR027417">
    <property type="entry name" value="P-loop_NTPase"/>
</dbReference>
<evidence type="ECO:0000256" key="3">
    <source>
        <dbReference type="ARBA" id="ARBA00008825"/>
    </source>
</evidence>
<evidence type="ECO:0000256" key="10">
    <source>
        <dbReference type="ARBA" id="ARBA00023212"/>
    </source>
</evidence>
<comment type="subcellular location">
    <subcellularLocation>
        <location evidence="2">Cytoplasm</location>
        <location evidence="2">Cytoskeleton</location>
    </subcellularLocation>
    <subcellularLocation>
        <location evidence="1">Membrane</location>
        <topology evidence="1">Multi-pass membrane protein</topology>
    </subcellularLocation>
</comment>
<dbReference type="InterPro" id="IPR039421">
    <property type="entry name" value="Type_1_exporter"/>
</dbReference>
<keyword evidence="4" id="KW-0963">Cytoplasm</keyword>
<dbReference type="PANTHER" id="PTHR24222:SF63">
    <property type="entry name" value="ATP BINDING CASSETTE SUBFAMILY B"/>
    <property type="match status" value="1"/>
</dbReference>
<evidence type="ECO:0000256" key="2">
    <source>
        <dbReference type="ARBA" id="ARBA00004245"/>
    </source>
</evidence>
<dbReference type="Gene3D" id="3.40.50.300">
    <property type="entry name" value="P-loop containing nucleotide triphosphate hydrolases"/>
    <property type="match status" value="1"/>
</dbReference>
<dbReference type="EMBL" id="JACMSC010000014">
    <property type="protein sequence ID" value="KAG6489485.1"/>
    <property type="molecule type" value="Genomic_DNA"/>
</dbReference>
<keyword evidence="14" id="KW-1185">Reference proteome</keyword>
<evidence type="ECO:0000256" key="9">
    <source>
        <dbReference type="ARBA" id="ARBA00023136"/>
    </source>
</evidence>
<feature type="domain" description="ABC transmembrane type-1" evidence="12">
    <location>
        <begin position="42"/>
        <end position="207"/>
    </location>
</feature>
<accession>A0A8J5FRI6</accession>
<evidence type="ECO:0000256" key="1">
    <source>
        <dbReference type="ARBA" id="ARBA00004141"/>
    </source>
</evidence>
<evidence type="ECO:0000256" key="7">
    <source>
        <dbReference type="ARBA" id="ARBA00022989"/>
    </source>
</evidence>
<feature type="transmembrane region" description="Helical" evidence="11">
    <location>
        <begin position="51"/>
        <end position="76"/>
    </location>
</feature>
<dbReference type="GO" id="GO:0008017">
    <property type="term" value="F:microtubule binding"/>
    <property type="evidence" value="ECO:0007669"/>
    <property type="project" value="InterPro"/>
</dbReference>
<comment type="similarity">
    <text evidence="3">Belongs to the MAP70 family.</text>
</comment>
<dbReference type="InterPro" id="IPR011527">
    <property type="entry name" value="ABC1_TM_dom"/>
</dbReference>
<reference evidence="13 14" key="1">
    <citation type="submission" date="2020-08" db="EMBL/GenBank/DDBJ databases">
        <title>Plant Genome Project.</title>
        <authorList>
            <person name="Zhang R.-G."/>
        </authorList>
    </citation>
    <scope>NUCLEOTIDE SEQUENCE [LARGE SCALE GENOMIC DNA]</scope>
    <source>
        <tissue evidence="13">Rhizome</tissue>
    </source>
</reference>
<dbReference type="GO" id="GO:0140359">
    <property type="term" value="F:ABC-type transporter activity"/>
    <property type="evidence" value="ECO:0007669"/>
    <property type="project" value="InterPro"/>
</dbReference>
<keyword evidence="7 11" id="KW-1133">Transmembrane helix</keyword>
<evidence type="ECO:0000259" key="12">
    <source>
        <dbReference type="PROSITE" id="PS50929"/>
    </source>
</evidence>
<keyword evidence="6" id="KW-0493">Microtubule</keyword>
<dbReference type="Pfam" id="PF07058">
    <property type="entry name" value="MAP70"/>
    <property type="match status" value="1"/>
</dbReference>
<dbReference type="GO" id="GO:0007010">
    <property type="term" value="P:cytoskeleton organization"/>
    <property type="evidence" value="ECO:0007669"/>
    <property type="project" value="InterPro"/>
</dbReference>
<comment type="caution">
    <text evidence="13">The sequence shown here is derived from an EMBL/GenBank/DDBJ whole genome shotgun (WGS) entry which is preliminary data.</text>
</comment>
<proteinExistence type="inferred from homology"/>
<sequence length="364" mass="39979">MSQQEDKQQRIRNNLEIGKESDATVIAEGEDQIDEGKARGRSFIVALTKGWLLSLILMSSIPLIAAAGAAMSLVIFKSSNSGQKAYAQAGTMVEHTVGSIRTLIIEKGYDGRTIFNVMITVTTGGIYKKLTNKSYKVVVGEGTASSFRMSVVIFILFCSYGLVVWYDAKLIIEKGYGGRTIFNVMIVVTIGGMSLGQASPCLSSFASGQAAAYQMFETINQIPSIYVYDTSDILLEEIKGDVELRDVHFSYPSRSSSGKSTVIRLVERFYDPQVGEINDEKKAALAAQFVAKATLRRVYAAQKDDDTPPIEAILVPLEAKLKLARQELPYGHSDTDLYNACYDLISFEQTVPYCKAKDDNKALD</sequence>
<evidence type="ECO:0000256" key="5">
    <source>
        <dbReference type="ARBA" id="ARBA00022692"/>
    </source>
</evidence>
<evidence type="ECO:0000313" key="13">
    <source>
        <dbReference type="EMBL" id="KAG6489485.1"/>
    </source>
</evidence>
<protein>
    <recommendedName>
        <fullName evidence="12">ABC transmembrane type-1 domain-containing protein</fullName>
    </recommendedName>
</protein>
<keyword evidence="8" id="KW-0175">Coiled coil</keyword>
<keyword evidence="5 11" id="KW-0812">Transmembrane</keyword>